<dbReference type="STRING" id="1524460.IX84_14235"/>
<organism evidence="10 11">
    <name type="scientific">Phaeodactylibacter xiamenensis</name>
    <dbReference type="NCBI Taxonomy" id="1524460"/>
    <lineage>
        <taxon>Bacteria</taxon>
        <taxon>Pseudomonadati</taxon>
        <taxon>Bacteroidota</taxon>
        <taxon>Saprospiria</taxon>
        <taxon>Saprospirales</taxon>
        <taxon>Haliscomenobacteraceae</taxon>
        <taxon>Phaeodactylibacter</taxon>
    </lineage>
</organism>
<keyword evidence="5 9" id="KW-1133">Transmembrane helix</keyword>
<evidence type="ECO:0000313" key="11">
    <source>
        <dbReference type="Proteomes" id="UP000029736"/>
    </source>
</evidence>
<dbReference type="GO" id="GO:0008381">
    <property type="term" value="F:mechanosensitive monoatomic ion channel activity"/>
    <property type="evidence" value="ECO:0007669"/>
    <property type="project" value="UniProtKB-UniRule"/>
</dbReference>
<dbReference type="InterPro" id="IPR001185">
    <property type="entry name" value="MS_channel"/>
</dbReference>
<dbReference type="PANTHER" id="PTHR30266">
    <property type="entry name" value="MECHANOSENSITIVE CHANNEL MSCL"/>
    <property type="match status" value="1"/>
</dbReference>
<comment type="subunit">
    <text evidence="9">Homopentamer.</text>
</comment>
<protein>
    <recommendedName>
        <fullName evidence="9">Large-conductance mechanosensitive channel</fullName>
    </recommendedName>
</protein>
<accession>A0A098S6C8</accession>
<evidence type="ECO:0000256" key="9">
    <source>
        <dbReference type="HAMAP-Rule" id="MF_00115"/>
    </source>
</evidence>
<evidence type="ECO:0000256" key="4">
    <source>
        <dbReference type="ARBA" id="ARBA00022692"/>
    </source>
</evidence>
<proteinExistence type="inferred from homology"/>
<dbReference type="OrthoDB" id="9810350at2"/>
<keyword evidence="3 9" id="KW-1003">Cell membrane</keyword>
<dbReference type="PANTHER" id="PTHR30266:SF2">
    <property type="entry name" value="LARGE-CONDUCTANCE MECHANOSENSITIVE CHANNEL"/>
    <property type="match status" value="1"/>
</dbReference>
<reference evidence="10 11" key="1">
    <citation type="journal article" date="2014" name="Int. J. Syst. Evol. Microbiol.">
        <title>Phaeodactylibacter xiamenensis gen. nov., sp. nov., a member of the family Saprospiraceae isolated from the marine alga Phaeodactylum tricornutum.</title>
        <authorList>
            <person name="Chen Z.Jr."/>
            <person name="Lei X."/>
            <person name="Lai Q."/>
            <person name="Li Y."/>
            <person name="Zhang B."/>
            <person name="Zhang J."/>
            <person name="Zhang H."/>
            <person name="Yang L."/>
            <person name="Zheng W."/>
            <person name="Tian Y."/>
            <person name="Yu Z."/>
            <person name="Xu H.Jr."/>
            <person name="Zheng T."/>
        </authorList>
    </citation>
    <scope>NUCLEOTIDE SEQUENCE [LARGE SCALE GENOMIC DNA]</scope>
    <source>
        <strain evidence="10 11">KD52</strain>
    </source>
</reference>
<dbReference type="Proteomes" id="UP000029736">
    <property type="component" value="Unassembled WGS sequence"/>
</dbReference>
<dbReference type="InterPro" id="IPR037673">
    <property type="entry name" value="MSC/AndL"/>
</dbReference>
<evidence type="ECO:0000256" key="5">
    <source>
        <dbReference type="ARBA" id="ARBA00022989"/>
    </source>
</evidence>
<keyword evidence="2 9" id="KW-0813">Transport</keyword>
<dbReference type="Pfam" id="PF01741">
    <property type="entry name" value="MscL"/>
    <property type="match status" value="1"/>
</dbReference>
<dbReference type="AlphaFoldDB" id="A0A098S6C8"/>
<dbReference type="EMBL" id="JPOS01000034">
    <property type="protein sequence ID" value="KGE87685.1"/>
    <property type="molecule type" value="Genomic_DNA"/>
</dbReference>
<comment type="caution">
    <text evidence="10">The sequence shown here is derived from an EMBL/GenBank/DDBJ whole genome shotgun (WGS) entry which is preliminary data.</text>
</comment>
<keyword evidence="11" id="KW-1185">Reference proteome</keyword>
<feature type="transmembrane region" description="Helical" evidence="9">
    <location>
        <begin position="12"/>
        <end position="31"/>
    </location>
</feature>
<name>A0A098S6C8_9BACT</name>
<comment type="similarity">
    <text evidence="9">Belongs to the MscL family.</text>
</comment>
<dbReference type="GO" id="GO:0005886">
    <property type="term" value="C:plasma membrane"/>
    <property type="evidence" value="ECO:0007669"/>
    <property type="project" value="UniProtKB-SubCell"/>
</dbReference>
<evidence type="ECO:0000256" key="1">
    <source>
        <dbReference type="ARBA" id="ARBA00004141"/>
    </source>
</evidence>
<keyword evidence="8 9" id="KW-0407">Ion channel</keyword>
<dbReference type="NCBIfam" id="NF001843">
    <property type="entry name" value="PRK00567.1-4"/>
    <property type="match status" value="1"/>
</dbReference>
<keyword evidence="4 9" id="KW-0812">Transmembrane</keyword>
<dbReference type="HAMAP" id="MF_00115">
    <property type="entry name" value="MscL"/>
    <property type="match status" value="1"/>
</dbReference>
<keyword evidence="6 9" id="KW-0406">Ion transport</keyword>
<evidence type="ECO:0000256" key="7">
    <source>
        <dbReference type="ARBA" id="ARBA00023136"/>
    </source>
</evidence>
<evidence type="ECO:0000256" key="2">
    <source>
        <dbReference type="ARBA" id="ARBA00022448"/>
    </source>
</evidence>
<sequence>MLKEFKAFIMKGNVLELAVAVIIAGAFGAIVKSLTADVIMPPIGLALGGVDFSSLAIVLQEGVSNDAGELVQEEVAIRYGIFIQRILDFLIIAFIVFMIIRSYNRLTEKKEAEEAPPAPKGPSQEELLAEIRDLLKK</sequence>
<comment type="function">
    <text evidence="9">Channel that opens in response to stretch forces in the membrane lipid bilayer. May participate in the regulation of osmotic pressure changes within the cell.</text>
</comment>
<evidence type="ECO:0000256" key="8">
    <source>
        <dbReference type="ARBA" id="ARBA00023303"/>
    </source>
</evidence>
<dbReference type="NCBIfam" id="TIGR00220">
    <property type="entry name" value="mscL"/>
    <property type="match status" value="1"/>
</dbReference>
<dbReference type="Gene3D" id="1.10.1200.120">
    <property type="entry name" value="Large-conductance mechanosensitive channel, MscL, domain 1"/>
    <property type="match status" value="1"/>
</dbReference>
<evidence type="ECO:0000313" key="10">
    <source>
        <dbReference type="EMBL" id="KGE87685.1"/>
    </source>
</evidence>
<evidence type="ECO:0000256" key="6">
    <source>
        <dbReference type="ARBA" id="ARBA00023065"/>
    </source>
</evidence>
<keyword evidence="7 9" id="KW-0472">Membrane</keyword>
<dbReference type="PRINTS" id="PR01264">
    <property type="entry name" value="MECHCHANNEL"/>
</dbReference>
<evidence type="ECO:0000256" key="3">
    <source>
        <dbReference type="ARBA" id="ARBA00022475"/>
    </source>
</evidence>
<gene>
    <name evidence="9" type="primary">mscL</name>
    <name evidence="10" type="ORF">IX84_14235</name>
</gene>
<feature type="transmembrane region" description="Helical" evidence="9">
    <location>
        <begin position="79"/>
        <end position="100"/>
    </location>
</feature>
<dbReference type="SUPFAM" id="SSF81330">
    <property type="entry name" value="Gated mechanosensitive channel"/>
    <property type="match status" value="1"/>
</dbReference>
<dbReference type="InterPro" id="IPR036019">
    <property type="entry name" value="MscL_channel"/>
</dbReference>
<comment type="subcellular location">
    <subcellularLocation>
        <location evidence="9">Cell membrane</location>
        <topology evidence="9">Multi-pass membrane protein</topology>
    </subcellularLocation>
    <subcellularLocation>
        <location evidence="1">Membrane</location>
        <topology evidence="1">Multi-pass membrane protein</topology>
    </subcellularLocation>
</comment>
<dbReference type="RefSeq" id="WP_044221541.1">
    <property type="nucleotide sequence ID" value="NZ_JBKAGJ010000029.1"/>
</dbReference>